<dbReference type="PANTHER" id="PTHR33217:SF7">
    <property type="entry name" value="TRANSPOSASE FOR INSERTION SEQUENCE ELEMENT IS1081"/>
    <property type="match status" value="1"/>
</dbReference>
<sequence length="416" mass="45197">MTQDHSALLSQLDALKSADAGAVFAELIRAGLQALIEAEATEVIGAGRYQRSDGRATHRNGHRAKTVSTTSGDIEVQIPKLRAGSFFPSLLERRRRIDKALHAVIMEAYVHGVSTRSVDDLVAALGVGSGVSKSEVSRICAGLDKDIDAFRTRSLTHTTFPYVFCDATFCKVRIGAHVVSQALVVATGVSIDGTREVLGTAVGDSESFEFWREFLASLKARGLAGVHLVISDAHAGLKAAVSQQFAGSSWQRCRVHFMRNLHGAVAAKHAPAVTAAVKTIFAHTDPADVAAQWDQVADTLAASFPKVAAMMHEAKTDVLAFTAFPRTHWQKIWSNNPIERLNKEIKRRADVVEIFPNPAAFLRLATAVVIEAHDEWQVTRRYLSEVSMAELRKVIAAKHLAAQSASEPVPERRQIA</sequence>
<keyword evidence="6" id="KW-0814">Transposable element</keyword>
<evidence type="ECO:0000256" key="1">
    <source>
        <dbReference type="ARBA" id="ARBA00002190"/>
    </source>
</evidence>
<evidence type="ECO:0000256" key="6">
    <source>
        <dbReference type="RuleBase" id="RU365089"/>
    </source>
</evidence>
<dbReference type="EMBL" id="OY726395">
    <property type="protein sequence ID" value="CAJ1579730.1"/>
    <property type="molecule type" value="Genomic_DNA"/>
</dbReference>
<organism evidence="7 8">
    <name type="scientific">[Mycobacterium] wendilense</name>
    <dbReference type="NCBI Taxonomy" id="3064284"/>
    <lineage>
        <taxon>Bacteria</taxon>
        <taxon>Bacillati</taxon>
        <taxon>Actinomycetota</taxon>
        <taxon>Actinomycetes</taxon>
        <taxon>Mycobacteriales</taxon>
        <taxon>Mycobacteriaceae</taxon>
        <taxon>Mycolicibacter</taxon>
    </lineage>
</organism>
<proteinExistence type="inferred from homology"/>
<accession>A0ABN9P0P7</accession>
<comment type="similarity">
    <text evidence="2 6">Belongs to the transposase mutator family.</text>
</comment>
<evidence type="ECO:0000256" key="4">
    <source>
        <dbReference type="ARBA" id="ARBA00023125"/>
    </source>
</evidence>
<evidence type="ECO:0000313" key="8">
    <source>
        <dbReference type="Proteomes" id="UP001190466"/>
    </source>
</evidence>
<dbReference type="Pfam" id="PF00872">
    <property type="entry name" value="Transposase_mut"/>
    <property type="match status" value="1"/>
</dbReference>
<protein>
    <recommendedName>
        <fullName evidence="6">Mutator family transposase</fullName>
    </recommendedName>
</protein>
<keyword evidence="4 6" id="KW-0238">DNA-binding</keyword>
<evidence type="ECO:0000256" key="5">
    <source>
        <dbReference type="ARBA" id="ARBA00023172"/>
    </source>
</evidence>
<dbReference type="InterPro" id="IPR001207">
    <property type="entry name" value="Transposase_mutator"/>
</dbReference>
<gene>
    <name evidence="7" type="ORF">MU0050_000655</name>
</gene>
<reference evidence="7 8" key="1">
    <citation type="submission" date="2023-08" db="EMBL/GenBank/DDBJ databases">
        <authorList>
            <person name="Folkvardsen B D."/>
            <person name="Norman A."/>
        </authorList>
    </citation>
    <scope>NUCLEOTIDE SEQUENCE [LARGE SCALE GENOMIC DNA]</scope>
    <source>
        <strain evidence="7 8">Mu0050</strain>
    </source>
</reference>
<comment type="function">
    <text evidence="1 6">Required for the transposition of the insertion element.</text>
</comment>
<dbReference type="Proteomes" id="UP001190466">
    <property type="component" value="Chromosome"/>
</dbReference>
<evidence type="ECO:0000256" key="3">
    <source>
        <dbReference type="ARBA" id="ARBA00022578"/>
    </source>
</evidence>
<evidence type="ECO:0000256" key="2">
    <source>
        <dbReference type="ARBA" id="ARBA00010961"/>
    </source>
</evidence>
<dbReference type="PANTHER" id="PTHR33217">
    <property type="entry name" value="TRANSPOSASE FOR INSERTION SEQUENCE ELEMENT IS1081"/>
    <property type="match status" value="1"/>
</dbReference>
<name>A0ABN9P0P7_9MYCO</name>
<keyword evidence="3 6" id="KW-0815">Transposition</keyword>
<keyword evidence="8" id="KW-1185">Reference proteome</keyword>
<evidence type="ECO:0000313" key="7">
    <source>
        <dbReference type="EMBL" id="CAJ1579730.1"/>
    </source>
</evidence>
<dbReference type="RefSeq" id="WP_316514227.1">
    <property type="nucleotide sequence ID" value="NZ_OY726395.1"/>
</dbReference>
<keyword evidence="5 6" id="KW-0233">DNA recombination</keyword>
<dbReference type="NCBIfam" id="NF033543">
    <property type="entry name" value="transpos_IS256"/>
    <property type="match status" value="1"/>
</dbReference>